<dbReference type="OrthoDB" id="1181826at2759"/>
<sequence length="194" mass="21830">MNRKVGRIKVPLPILLWFYDHAKQQFAKSYFQIGGLTRYGPPIGIAVSMIFSIPCCITAAKVETRRIGAVKRHGLIDKPEETIPMSIFWLLPQFLLLGGLDGIADNSIGWFFINQVRSSIHGSVRVGEISGRGGKPSWFQATLNKSRLDQYYWTLAALAAANLVLYVLMSIWYAYNDLRSEDDEAPDYGETVEI</sequence>
<feature type="transmembrane region" description="Helical" evidence="1">
    <location>
        <begin position="151"/>
        <end position="175"/>
    </location>
</feature>
<gene>
    <name evidence="2" type="ORF">ORAREDHAP_LOCUS39697</name>
</gene>
<protein>
    <submittedName>
        <fullName evidence="2">Uncharacterized protein</fullName>
    </submittedName>
</protein>
<dbReference type="AlphaFoldDB" id="A0A6J5XV87"/>
<evidence type="ECO:0000313" key="2">
    <source>
        <dbReference type="EMBL" id="CAB4315108.1"/>
    </source>
</evidence>
<evidence type="ECO:0000256" key="1">
    <source>
        <dbReference type="SAM" id="Phobius"/>
    </source>
</evidence>
<reference evidence="3" key="1">
    <citation type="journal article" date="2020" name="Genome Biol.">
        <title>Gamete binning: chromosome-level and haplotype-resolved genome assembly enabled by high-throughput single-cell sequencing of gamete genomes.</title>
        <authorList>
            <person name="Campoy J.A."/>
            <person name="Sun H."/>
            <person name="Goel M."/>
            <person name="Jiao W.-B."/>
            <person name="Folz-Donahue K."/>
            <person name="Wang N."/>
            <person name="Rubio M."/>
            <person name="Liu C."/>
            <person name="Kukat C."/>
            <person name="Ruiz D."/>
            <person name="Huettel B."/>
            <person name="Schneeberger K."/>
        </authorList>
    </citation>
    <scope>NUCLEOTIDE SEQUENCE [LARGE SCALE GENOMIC DNA]</scope>
    <source>
        <strain evidence="3">cv. Rojo Pasion</strain>
    </source>
</reference>
<keyword evidence="1" id="KW-0812">Transmembrane</keyword>
<keyword evidence="3" id="KW-1185">Reference proteome</keyword>
<name>A0A6J5XV87_PRUAR</name>
<dbReference type="Proteomes" id="UP000507245">
    <property type="component" value="Unassembled WGS sequence"/>
</dbReference>
<dbReference type="PANTHER" id="PTHR11654">
    <property type="entry name" value="OLIGOPEPTIDE TRANSPORTER-RELATED"/>
    <property type="match status" value="1"/>
</dbReference>
<keyword evidence="1" id="KW-0472">Membrane</keyword>
<accession>A0A6J5XV87</accession>
<dbReference type="InterPro" id="IPR036259">
    <property type="entry name" value="MFS_trans_sf"/>
</dbReference>
<dbReference type="EMBL" id="CAEKKB010000006">
    <property type="protein sequence ID" value="CAB4315108.1"/>
    <property type="molecule type" value="Genomic_DNA"/>
</dbReference>
<evidence type="ECO:0000313" key="3">
    <source>
        <dbReference type="Proteomes" id="UP000507245"/>
    </source>
</evidence>
<keyword evidence="1" id="KW-1133">Transmembrane helix</keyword>
<dbReference type="Gene3D" id="1.20.1250.20">
    <property type="entry name" value="MFS general substrate transporter like domains"/>
    <property type="match status" value="1"/>
</dbReference>
<proteinExistence type="predicted"/>
<organism evidence="2 3">
    <name type="scientific">Prunus armeniaca</name>
    <name type="common">Apricot</name>
    <name type="synonym">Armeniaca vulgaris</name>
    <dbReference type="NCBI Taxonomy" id="36596"/>
    <lineage>
        <taxon>Eukaryota</taxon>
        <taxon>Viridiplantae</taxon>
        <taxon>Streptophyta</taxon>
        <taxon>Embryophyta</taxon>
        <taxon>Tracheophyta</taxon>
        <taxon>Spermatophyta</taxon>
        <taxon>Magnoliopsida</taxon>
        <taxon>eudicotyledons</taxon>
        <taxon>Gunneridae</taxon>
        <taxon>Pentapetalae</taxon>
        <taxon>rosids</taxon>
        <taxon>fabids</taxon>
        <taxon>Rosales</taxon>
        <taxon>Rosaceae</taxon>
        <taxon>Amygdaloideae</taxon>
        <taxon>Amygdaleae</taxon>
        <taxon>Prunus</taxon>
    </lineage>
</organism>